<evidence type="ECO:0000256" key="1">
    <source>
        <dbReference type="SAM" id="MobiDB-lite"/>
    </source>
</evidence>
<dbReference type="AlphaFoldDB" id="A0A1T5PBD0"/>
<reference evidence="3 4" key="1">
    <citation type="submission" date="2017-02" db="EMBL/GenBank/DDBJ databases">
        <authorList>
            <person name="Peterson S.W."/>
        </authorList>
    </citation>
    <scope>NUCLEOTIDE SEQUENCE [LARGE SCALE GENOMIC DNA]</scope>
    <source>
        <strain evidence="3 4">DSM 18108</strain>
    </source>
</reference>
<feature type="region of interest" description="Disordered" evidence="1">
    <location>
        <begin position="52"/>
        <end position="76"/>
    </location>
</feature>
<protein>
    <recommendedName>
        <fullName evidence="5">Secreted protein</fullName>
    </recommendedName>
</protein>
<keyword evidence="2" id="KW-0732">Signal</keyword>
<evidence type="ECO:0008006" key="5">
    <source>
        <dbReference type="Google" id="ProtNLM"/>
    </source>
</evidence>
<evidence type="ECO:0000313" key="4">
    <source>
        <dbReference type="Proteomes" id="UP000190166"/>
    </source>
</evidence>
<proteinExistence type="predicted"/>
<feature type="signal peptide" evidence="2">
    <location>
        <begin position="1"/>
        <end position="19"/>
    </location>
</feature>
<feature type="chain" id="PRO_5012097785" description="Secreted protein" evidence="2">
    <location>
        <begin position="20"/>
        <end position="76"/>
    </location>
</feature>
<evidence type="ECO:0000256" key="2">
    <source>
        <dbReference type="SAM" id="SignalP"/>
    </source>
</evidence>
<organism evidence="3 4">
    <name type="scientific">Chitinophaga ginsengisegetis</name>
    <dbReference type="NCBI Taxonomy" id="393003"/>
    <lineage>
        <taxon>Bacteria</taxon>
        <taxon>Pseudomonadati</taxon>
        <taxon>Bacteroidota</taxon>
        <taxon>Chitinophagia</taxon>
        <taxon>Chitinophagales</taxon>
        <taxon>Chitinophagaceae</taxon>
        <taxon>Chitinophaga</taxon>
    </lineage>
</organism>
<dbReference type="Proteomes" id="UP000190166">
    <property type="component" value="Unassembled WGS sequence"/>
</dbReference>
<accession>A0A1T5PBD0</accession>
<keyword evidence="4" id="KW-1185">Reference proteome</keyword>
<sequence>MKYCFLFFCAFLASPFTYSQNIFLSTGPVGIGTHLILIRDHITIYIKARKASEASKASCTNTGTSGGNTTEAINAE</sequence>
<dbReference type="RefSeq" id="WP_079473133.1">
    <property type="nucleotide sequence ID" value="NZ_FUZZ01000006.1"/>
</dbReference>
<gene>
    <name evidence="3" type="ORF">SAMN05660461_5862</name>
</gene>
<feature type="compositionally biased region" description="Low complexity" evidence="1">
    <location>
        <begin position="54"/>
        <end position="70"/>
    </location>
</feature>
<name>A0A1T5PBD0_9BACT</name>
<evidence type="ECO:0000313" key="3">
    <source>
        <dbReference type="EMBL" id="SKD09962.1"/>
    </source>
</evidence>
<dbReference type="STRING" id="393003.SAMN05660461_5862"/>
<dbReference type="EMBL" id="FUZZ01000006">
    <property type="protein sequence ID" value="SKD09962.1"/>
    <property type="molecule type" value="Genomic_DNA"/>
</dbReference>